<evidence type="ECO:0000313" key="1">
    <source>
        <dbReference type="EMBL" id="KAG9218305.1"/>
    </source>
</evidence>
<organism evidence="1 2">
    <name type="scientific">Pleurotus cornucopiae</name>
    <name type="common">Cornucopia mushroom</name>
    <dbReference type="NCBI Taxonomy" id="5321"/>
    <lineage>
        <taxon>Eukaryota</taxon>
        <taxon>Fungi</taxon>
        <taxon>Dikarya</taxon>
        <taxon>Basidiomycota</taxon>
        <taxon>Agaricomycotina</taxon>
        <taxon>Agaricomycetes</taxon>
        <taxon>Agaricomycetidae</taxon>
        <taxon>Agaricales</taxon>
        <taxon>Pleurotineae</taxon>
        <taxon>Pleurotaceae</taxon>
        <taxon>Pleurotus</taxon>
    </lineage>
</organism>
<gene>
    <name evidence="1" type="ORF">CCMSSC00406_0007324</name>
</gene>
<evidence type="ECO:0000313" key="2">
    <source>
        <dbReference type="Proteomes" id="UP000824881"/>
    </source>
</evidence>
<comment type="caution">
    <text evidence="1">The sequence shown here is derived from an EMBL/GenBank/DDBJ whole genome shotgun (WGS) entry which is preliminary data.</text>
</comment>
<keyword evidence="2" id="KW-1185">Reference proteome</keyword>
<name>A0ACB7IK43_PLECO</name>
<dbReference type="Proteomes" id="UP000824881">
    <property type="component" value="Unassembled WGS sequence"/>
</dbReference>
<proteinExistence type="predicted"/>
<reference evidence="1 2" key="1">
    <citation type="journal article" date="2021" name="Appl. Environ. Microbiol.">
        <title>Genetic linkage and physical mapping for an oyster mushroom Pleurotus cornucopiae and QTL analysis for the trait cap color.</title>
        <authorList>
            <person name="Zhang Y."/>
            <person name="Gao W."/>
            <person name="Sonnenberg A."/>
            <person name="Chen Q."/>
            <person name="Zhang J."/>
            <person name="Huang C."/>
        </authorList>
    </citation>
    <scope>NUCLEOTIDE SEQUENCE [LARGE SCALE GENOMIC DNA]</scope>
    <source>
        <strain evidence="1">CCMSSC00406</strain>
    </source>
</reference>
<dbReference type="EMBL" id="WQMT02000010">
    <property type="protein sequence ID" value="KAG9218305.1"/>
    <property type="molecule type" value="Genomic_DNA"/>
</dbReference>
<accession>A0ACB7IK43</accession>
<sequence length="172" mass="19238">MVPARRTPHITTTYHHLLTTPLPLALTPLHTGTPARRPPAVESPSLPHQLPSHLHNQSPITRHPSPTAHRIGASFASSIRADLRAPSELPGQISRYALRIHIRSILVIGIGRMILEFDDSEFHDSRHIDGDWLVHIHTHIHIQYVRPAGLYEPGDGRRDHGEHAHAHLSAYS</sequence>
<protein>
    <submittedName>
        <fullName evidence="1">Uncharacterized protein</fullName>
    </submittedName>
</protein>